<keyword evidence="6" id="KW-1185">Reference proteome</keyword>
<evidence type="ECO:0000256" key="1">
    <source>
        <dbReference type="ARBA" id="ARBA00010879"/>
    </source>
</evidence>
<accession>A0ABR3M8L8</accession>
<evidence type="ECO:0000256" key="2">
    <source>
        <dbReference type="ARBA" id="ARBA00012180"/>
    </source>
</evidence>
<dbReference type="Proteomes" id="UP001558613">
    <property type="component" value="Unassembled WGS sequence"/>
</dbReference>
<dbReference type="PANTHER" id="PTHR37984:SF5">
    <property type="entry name" value="PROTEIN NYNRIN-LIKE"/>
    <property type="match status" value="1"/>
</dbReference>
<dbReference type="InterPro" id="IPR043502">
    <property type="entry name" value="DNA/RNA_pol_sf"/>
</dbReference>
<dbReference type="EMBL" id="JAYMGO010000014">
    <property type="protein sequence ID" value="KAL1261442.1"/>
    <property type="molecule type" value="Genomic_DNA"/>
</dbReference>
<sequence length="315" mass="35663">MFMPRFKLKAEPTLRQEGSRGAERQASSSVCVKLMPTAAQKTELQHLVSQFSTVPGQTTIIKHDIQTPPGVIVRQRPYRVPEACRQAIEEEVQQMLKLGVIEPSRSPWSSPIVLVPKPDGTLHFCNDYRRLNEVSLFDGYPMPRVDELLDRLGRARYISMLDLTKGYWQIPLTESAKAKTAFSTPSSHWQYRSLAWGPRHSYAAAYLDNVVVHSELWEYHVERLRRVLSDLQRAGLTANPRKCHLALSEAKYLGFQVGRGLIKPQEKKVEAQTDHQDPVTSFLGTDASDTGLGAVLSQVQKVGDRLYISRKLTQR</sequence>
<name>A0ABR3M8L8_9TELE</name>
<reference evidence="5 6" key="1">
    <citation type="submission" date="2023-09" db="EMBL/GenBank/DDBJ databases">
        <authorList>
            <person name="Wang M."/>
        </authorList>
    </citation>
    <scope>NUCLEOTIDE SEQUENCE [LARGE SCALE GENOMIC DNA]</scope>
    <source>
        <strain evidence="5">GT-2023</strain>
        <tissue evidence="5">Liver</tissue>
    </source>
</reference>
<dbReference type="CDD" id="cd01647">
    <property type="entry name" value="RT_LTR"/>
    <property type="match status" value="1"/>
</dbReference>
<dbReference type="InterPro" id="IPR050951">
    <property type="entry name" value="Retrovirus_Pol_polyprotein"/>
</dbReference>
<evidence type="ECO:0000259" key="4">
    <source>
        <dbReference type="Pfam" id="PF00078"/>
    </source>
</evidence>
<evidence type="ECO:0000313" key="5">
    <source>
        <dbReference type="EMBL" id="KAL1261442.1"/>
    </source>
</evidence>
<evidence type="ECO:0000256" key="3">
    <source>
        <dbReference type="SAM" id="MobiDB-lite"/>
    </source>
</evidence>
<gene>
    <name evidence="5" type="ORF">QQF64_006707</name>
</gene>
<dbReference type="InterPro" id="IPR000477">
    <property type="entry name" value="RT_dom"/>
</dbReference>
<dbReference type="Gene3D" id="3.10.10.10">
    <property type="entry name" value="HIV Type 1 Reverse Transcriptase, subunit A, domain 1"/>
    <property type="match status" value="1"/>
</dbReference>
<dbReference type="Gene3D" id="3.30.70.270">
    <property type="match status" value="1"/>
</dbReference>
<dbReference type="SUPFAM" id="SSF56672">
    <property type="entry name" value="DNA/RNA polymerases"/>
    <property type="match status" value="1"/>
</dbReference>
<dbReference type="EC" id="3.1.26.4" evidence="2"/>
<feature type="domain" description="Reverse transcriptase" evidence="4">
    <location>
        <begin position="115"/>
        <end position="189"/>
    </location>
</feature>
<feature type="compositionally biased region" description="Basic and acidic residues" evidence="3">
    <location>
        <begin position="8"/>
        <end position="23"/>
    </location>
</feature>
<comment type="caution">
    <text evidence="5">The sequence shown here is derived from an EMBL/GenBank/DDBJ whole genome shotgun (WGS) entry which is preliminary data.</text>
</comment>
<proteinExistence type="inferred from homology"/>
<dbReference type="PANTHER" id="PTHR37984">
    <property type="entry name" value="PROTEIN CBG26694"/>
    <property type="match status" value="1"/>
</dbReference>
<evidence type="ECO:0000313" key="6">
    <source>
        <dbReference type="Proteomes" id="UP001558613"/>
    </source>
</evidence>
<feature type="region of interest" description="Disordered" evidence="3">
    <location>
        <begin position="1"/>
        <end position="27"/>
    </location>
</feature>
<dbReference type="Pfam" id="PF00078">
    <property type="entry name" value="RVT_1"/>
    <property type="match status" value="1"/>
</dbReference>
<organism evidence="5 6">
    <name type="scientific">Cirrhinus molitorella</name>
    <name type="common">mud carp</name>
    <dbReference type="NCBI Taxonomy" id="172907"/>
    <lineage>
        <taxon>Eukaryota</taxon>
        <taxon>Metazoa</taxon>
        <taxon>Chordata</taxon>
        <taxon>Craniata</taxon>
        <taxon>Vertebrata</taxon>
        <taxon>Euteleostomi</taxon>
        <taxon>Actinopterygii</taxon>
        <taxon>Neopterygii</taxon>
        <taxon>Teleostei</taxon>
        <taxon>Ostariophysi</taxon>
        <taxon>Cypriniformes</taxon>
        <taxon>Cyprinidae</taxon>
        <taxon>Labeoninae</taxon>
        <taxon>Labeonini</taxon>
        <taxon>Cirrhinus</taxon>
    </lineage>
</organism>
<protein>
    <recommendedName>
        <fullName evidence="2">ribonuclease H</fullName>
        <ecNumber evidence="2">3.1.26.4</ecNumber>
    </recommendedName>
</protein>
<comment type="similarity">
    <text evidence="1">Belongs to the beta type-B retroviral polymerase family. HERV class-II K(HML-2) pol subfamily.</text>
</comment>
<dbReference type="InterPro" id="IPR043128">
    <property type="entry name" value="Rev_trsase/Diguanyl_cyclase"/>
</dbReference>